<dbReference type="InterPro" id="IPR026444">
    <property type="entry name" value="Secre_tail"/>
</dbReference>
<dbReference type="Gene3D" id="2.60.40.4070">
    <property type="match status" value="1"/>
</dbReference>
<proteinExistence type="predicted"/>
<keyword evidence="3" id="KW-1185">Reference proteome</keyword>
<dbReference type="EMBL" id="SWBP01000004">
    <property type="protein sequence ID" value="TKB96687.1"/>
    <property type="molecule type" value="Genomic_DNA"/>
</dbReference>
<feature type="domain" description="Secretion system C-terminal sorting" evidence="1">
    <location>
        <begin position="60"/>
        <end position="136"/>
    </location>
</feature>
<evidence type="ECO:0000313" key="3">
    <source>
        <dbReference type="Proteomes" id="UP000308181"/>
    </source>
</evidence>
<dbReference type="Pfam" id="PF18962">
    <property type="entry name" value="Por_Secre_tail"/>
    <property type="match status" value="1"/>
</dbReference>
<dbReference type="AlphaFoldDB" id="A0A4U1C0X7"/>
<comment type="caution">
    <text evidence="2">The sequence shown here is derived from an EMBL/GenBank/DDBJ whole genome shotgun (WGS) entry which is preliminary data.</text>
</comment>
<accession>A0A4U1C0X7</accession>
<name>A0A4U1C0X7_9SPHI</name>
<dbReference type="Proteomes" id="UP000308181">
    <property type="component" value="Unassembled WGS sequence"/>
</dbReference>
<reference evidence="2 3" key="1">
    <citation type="submission" date="2019-04" db="EMBL/GenBank/DDBJ databases">
        <title>Pedobacter sp. AR-3-17 sp. nov., isolated from Arctic soil.</title>
        <authorList>
            <person name="Dahal R.H."/>
            <person name="Kim D.-U."/>
        </authorList>
    </citation>
    <scope>NUCLEOTIDE SEQUENCE [LARGE SCALE GENOMIC DNA]</scope>
    <source>
        <strain evidence="2 3">AR-3-17</strain>
    </source>
</reference>
<dbReference type="NCBIfam" id="TIGR04183">
    <property type="entry name" value="Por_Secre_tail"/>
    <property type="match status" value="1"/>
</dbReference>
<evidence type="ECO:0000313" key="2">
    <source>
        <dbReference type="EMBL" id="TKB96687.1"/>
    </source>
</evidence>
<dbReference type="OrthoDB" id="768208at2"/>
<gene>
    <name evidence="2" type="ORF">FA046_11390</name>
</gene>
<protein>
    <submittedName>
        <fullName evidence="2">T9SS type A sorting domain-containing protein</fullName>
    </submittedName>
</protein>
<organism evidence="2 3">
    <name type="scientific">Pedobacter cryophilus</name>
    <dbReference type="NCBI Taxonomy" id="2571271"/>
    <lineage>
        <taxon>Bacteria</taxon>
        <taxon>Pseudomonadati</taxon>
        <taxon>Bacteroidota</taxon>
        <taxon>Sphingobacteriia</taxon>
        <taxon>Sphingobacteriales</taxon>
        <taxon>Sphingobacteriaceae</taxon>
        <taxon>Pedobacter</taxon>
    </lineage>
</organism>
<evidence type="ECO:0000259" key="1">
    <source>
        <dbReference type="Pfam" id="PF18962"/>
    </source>
</evidence>
<dbReference type="RefSeq" id="WP_136826647.1">
    <property type="nucleotide sequence ID" value="NZ_SWBP01000004.1"/>
</dbReference>
<feature type="non-terminal residue" evidence="2">
    <location>
        <position position="1"/>
    </location>
</feature>
<sequence>GMFIAEKVESSEKNVNWNGFSCSAAVAAPAIFAVNSVNTAKDQTEVSFKLIEEPSKLVAYPNPFARQTTVSFSIPYQEDNAVLDIYDLKGTKIQSLFKGNANAQTTYEVQFNGQNISAGTYFFRLITSKEVKNFKVIMKD</sequence>